<sequence length="191" mass="19789">MNHKRIGKQYPLTSYSMQERNRQPRLSDVQEGSSGDDDEFGDFKIEIFPHDFRASGPRIPFTTDVATSTPTTSAPATALACARPPKLTASSIPFSADSISFSAVTTPFSAASIPFSAATIPLSTASNPSFTICSASSSALRRPRRSPKSGMSCAPAGISTAVSAAVAAVSSTRQCLRVGSATGACFLACAG</sequence>
<organism evidence="2 3">
    <name type="scientific">Striga asiatica</name>
    <name type="common">Asiatic witchweed</name>
    <name type="synonym">Buchnera asiatica</name>
    <dbReference type="NCBI Taxonomy" id="4170"/>
    <lineage>
        <taxon>Eukaryota</taxon>
        <taxon>Viridiplantae</taxon>
        <taxon>Streptophyta</taxon>
        <taxon>Embryophyta</taxon>
        <taxon>Tracheophyta</taxon>
        <taxon>Spermatophyta</taxon>
        <taxon>Magnoliopsida</taxon>
        <taxon>eudicotyledons</taxon>
        <taxon>Gunneridae</taxon>
        <taxon>Pentapetalae</taxon>
        <taxon>asterids</taxon>
        <taxon>lamiids</taxon>
        <taxon>Lamiales</taxon>
        <taxon>Orobanchaceae</taxon>
        <taxon>Buchnereae</taxon>
        <taxon>Striga</taxon>
    </lineage>
</organism>
<name>A0A5A7PE46_STRAF</name>
<comment type="caution">
    <text evidence="2">The sequence shown here is derived from an EMBL/GenBank/DDBJ whole genome shotgun (WGS) entry which is preliminary data.</text>
</comment>
<accession>A0A5A7PE46</accession>
<protein>
    <submittedName>
        <fullName evidence="2">Cytoskeleton protein RodZ</fullName>
    </submittedName>
</protein>
<reference evidence="3" key="1">
    <citation type="journal article" date="2019" name="Curr. Biol.">
        <title>Genome Sequence of Striga asiatica Provides Insight into the Evolution of Plant Parasitism.</title>
        <authorList>
            <person name="Yoshida S."/>
            <person name="Kim S."/>
            <person name="Wafula E.K."/>
            <person name="Tanskanen J."/>
            <person name="Kim Y.M."/>
            <person name="Honaas L."/>
            <person name="Yang Z."/>
            <person name="Spallek T."/>
            <person name="Conn C.E."/>
            <person name="Ichihashi Y."/>
            <person name="Cheong K."/>
            <person name="Cui S."/>
            <person name="Der J.P."/>
            <person name="Gundlach H."/>
            <person name="Jiao Y."/>
            <person name="Hori C."/>
            <person name="Ishida J.K."/>
            <person name="Kasahara H."/>
            <person name="Kiba T."/>
            <person name="Kim M.S."/>
            <person name="Koo N."/>
            <person name="Laohavisit A."/>
            <person name="Lee Y.H."/>
            <person name="Lumba S."/>
            <person name="McCourt P."/>
            <person name="Mortimer J.C."/>
            <person name="Mutuku J.M."/>
            <person name="Nomura T."/>
            <person name="Sasaki-Sekimoto Y."/>
            <person name="Seto Y."/>
            <person name="Wang Y."/>
            <person name="Wakatake T."/>
            <person name="Sakakibara H."/>
            <person name="Demura T."/>
            <person name="Yamaguchi S."/>
            <person name="Yoneyama K."/>
            <person name="Manabe R.I."/>
            <person name="Nelson D.C."/>
            <person name="Schulman A.H."/>
            <person name="Timko M.P."/>
            <person name="dePamphilis C.W."/>
            <person name="Choi D."/>
            <person name="Shirasu K."/>
        </authorList>
    </citation>
    <scope>NUCLEOTIDE SEQUENCE [LARGE SCALE GENOMIC DNA]</scope>
    <source>
        <strain evidence="3">cv. UVA1</strain>
    </source>
</reference>
<evidence type="ECO:0000256" key="1">
    <source>
        <dbReference type="SAM" id="MobiDB-lite"/>
    </source>
</evidence>
<dbReference type="EMBL" id="BKCP01004405">
    <property type="protein sequence ID" value="GER30818.1"/>
    <property type="molecule type" value="Genomic_DNA"/>
</dbReference>
<gene>
    <name evidence="2" type="ORF">STAS_06786</name>
</gene>
<dbReference type="AlphaFoldDB" id="A0A5A7PE46"/>
<dbReference type="Proteomes" id="UP000325081">
    <property type="component" value="Unassembled WGS sequence"/>
</dbReference>
<evidence type="ECO:0000313" key="2">
    <source>
        <dbReference type="EMBL" id="GER30818.1"/>
    </source>
</evidence>
<keyword evidence="3" id="KW-1185">Reference proteome</keyword>
<evidence type="ECO:0000313" key="3">
    <source>
        <dbReference type="Proteomes" id="UP000325081"/>
    </source>
</evidence>
<feature type="region of interest" description="Disordered" evidence="1">
    <location>
        <begin position="1"/>
        <end position="40"/>
    </location>
</feature>
<proteinExistence type="predicted"/>